<dbReference type="InterPro" id="IPR036314">
    <property type="entry name" value="SOD_C_sf"/>
</dbReference>
<name>A0A6N2BW34_SOLCI</name>
<comment type="caution">
    <text evidence="2">The sequence shown here is derived from an EMBL/GenBank/DDBJ whole genome shotgun (WGS) entry which is preliminary data.</text>
</comment>
<dbReference type="SUPFAM" id="SSF46609">
    <property type="entry name" value="Fe,Mn superoxide dismutase (SOD), N-terminal domain"/>
    <property type="match status" value="1"/>
</dbReference>
<dbReference type="PANTHER" id="PTHR42769:SF8">
    <property type="entry name" value="SUPEROXIDE DISMUTASE [FE] 1, CHLOROPLASTIC"/>
    <property type="match status" value="1"/>
</dbReference>
<organism evidence="2">
    <name type="scientific">Solanum chilense</name>
    <name type="common">Tomato</name>
    <name type="synonym">Lycopersicon chilense</name>
    <dbReference type="NCBI Taxonomy" id="4083"/>
    <lineage>
        <taxon>Eukaryota</taxon>
        <taxon>Viridiplantae</taxon>
        <taxon>Streptophyta</taxon>
        <taxon>Embryophyta</taxon>
        <taxon>Tracheophyta</taxon>
        <taxon>Spermatophyta</taxon>
        <taxon>Magnoliopsida</taxon>
        <taxon>eudicotyledons</taxon>
        <taxon>Gunneridae</taxon>
        <taxon>Pentapetalae</taxon>
        <taxon>asterids</taxon>
        <taxon>lamiids</taxon>
        <taxon>Solanales</taxon>
        <taxon>Solanaceae</taxon>
        <taxon>Solanoideae</taxon>
        <taxon>Solaneae</taxon>
        <taxon>Solanum</taxon>
        <taxon>Solanum subgen. Lycopersicon</taxon>
    </lineage>
</organism>
<dbReference type="GO" id="GO:0046872">
    <property type="term" value="F:metal ion binding"/>
    <property type="evidence" value="ECO:0007669"/>
    <property type="project" value="InterPro"/>
</dbReference>
<evidence type="ECO:0000313" key="2">
    <source>
        <dbReference type="EMBL" id="TMW99622.1"/>
    </source>
</evidence>
<feature type="domain" description="Manganese/iron superoxide dismutase C-terminal" evidence="1">
    <location>
        <begin position="98"/>
        <end position="127"/>
    </location>
</feature>
<dbReference type="Pfam" id="PF02777">
    <property type="entry name" value="Sod_Fe_C"/>
    <property type="match status" value="1"/>
</dbReference>
<reference evidence="2" key="1">
    <citation type="submission" date="2019-05" db="EMBL/GenBank/DDBJ databases">
        <title>The de novo reference genome and transcriptome assemblies of the wild tomato species Solanum chilense.</title>
        <authorList>
            <person name="Stam R."/>
            <person name="Nosenko T."/>
            <person name="Hoerger A.C."/>
            <person name="Stephan W."/>
            <person name="Seidel M.A."/>
            <person name="Kuhn J.M.M."/>
            <person name="Haberer G."/>
            <person name="Tellier A."/>
        </authorList>
    </citation>
    <scope>NUCLEOTIDE SEQUENCE</scope>
    <source>
        <tissue evidence="2">Mature leaves</tissue>
    </source>
</reference>
<sequence length="133" mass="15045">GKHHKSYVDNLNKKIHGTELHGKTLQDIILVTYNNGSPLPAFKNAAQESMKPNGGGESSGELLQLINRDFGYYDTFVKELRQLQQHNLALVGPGLHDAYYLDFQNYRPDYLSFFMEKLISWEAVSSRLKAATA</sequence>
<dbReference type="AlphaFoldDB" id="A0A6N2BW34"/>
<dbReference type="EMBL" id="RXGB01001263">
    <property type="protein sequence ID" value="TMW99622.1"/>
    <property type="molecule type" value="Genomic_DNA"/>
</dbReference>
<dbReference type="InterPro" id="IPR019832">
    <property type="entry name" value="Mn/Fe_SOD_C"/>
</dbReference>
<dbReference type="Gene3D" id="1.10.287.990">
    <property type="entry name" value="Fe,Mn superoxide dismutase (SOD) domain"/>
    <property type="match status" value="1"/>
</dbReference>
<dbReference type="GO" id="GO:0042644">
    <property type="term" value="C:chloroplast nucleoid"/>
    <property type="evidence" value="ECO:0007669"/>
    <property type="project" value="TreeGrafter"/>
</dbReference>
<feature type="non-terminal residue" evidence="2">
    <location>
        <position position="1"/>
    </location>
</feature>
<proteinExistence type="predicted"/>
<dbReference type="PANTHER" id="PTHR42769">
    <property type="entry name" value="SUPEROXIDE DISMUTASE"/>
    <property type="match status" value="1"/>
</dbReference>
<dbReference type="Gene3D" id="3.55.40.20">
    <property type="entry name" value="Iron/manganese superoxide dismutase, C-terminal domain"/>
    <property type="match status" value="1"/>
</dbReference>
<accession>A0A6N2BW34</accession>
<protein>
    <recommendedName>
        <fullName evidence="1">Manganese/iron superoxide dismutase C-terminal domain-containing protein</fullName>
    </recommendedName>
</protein>
<evidence type="ECO:0000259" key="1">
    <source>
        <dbReference type="Pfam" id="PF02777"/>
    </source>
</evidence>
<gene>
    <name evidence="2" type="ORF">EJD97_002273</name>
</gene>
<dbReference type="GO" id="GO:0004784">
    <property type="term" value="F:superoxide dismutase activity"/>
    <property type="evidence" value="ECO:0007669"/>
    <property type="project" value="InterPro"/>
</dbReference>
<dbReference type="SUPFAM" id="SSF54719">
    <property type="entry name" value="Fe,Mn superoxide dismutase (SOD), C-terminal domain"/>
    <property type="match status" value="1"/>
</dbReference>
<dbReference type="InterPro" id="IPR036324">
    <property type="entry name" value="Mn/Fe_SOD_N_sf"/>
</dbReference>